<gene>
    <name evidence="2" type="ORF">CesoFtcFv8_009853</name>
</gene>
<proteinExistence type="predicted"/>
<sequence>MLHPRSSSSHTYLPPPPALVHEASHEWQRRTPPGILAAPPSGRGQGSPSGPQSVPTVPVWYCLMSAYEQTFDCQVAFAATPCRPCRVLPLPFKPGGIKGGLGFPK</sequence>
<dbReference type="Proteomes" id="UP001335648">
    <property type="component" value="Unassembled WGS sequence"/>
</dbReference>
<accession>A0AAN8GZJ4</accession>
<evidence type="ECO:0000256" key="1">
    <source>
        <dbReference type="SAM" id="MobiDB-lite"/>
    </source>
</evidence>
<evidence type="ECO:0000313" key="3">
    <source>
        <dbReference type="Proteomes" id="UP001335648"/>
    </source>
</evidence>
<protein>
    <submittedName>
        <fullName evidence="2">Uncharacterized protein</fullName>
    </submittedName>
</protein>
<name>A0AAN8GZJ4_9TELE</name>
<feature type="compositionally biased region" description="Polar residues" evidence="1">
    <location>
        <begin position="1"/>
        <end position="11"/>
    </location>
</feature>
<comment type="caution">
    <text evidence="2">The sequence shown here is derived from an EMBL/GenBank/DDBJ whole genome shotgun (WGS) entry which is preliminary data.</text>
</comment>
<dbReference type="AlphaFoldDB" id="A0AAN8GZJ4"/>
<feature type="region of interest" description="Disordered" evidence="1">
    <location>
        <begin position="1"/>
        <end position="53"/>
    </location>
</feature>
<evidence type="ECO:0000313" key="2">
    <source>
        <dbReference type="EMBL" id="KAK5896723.1"/>
    </source>
</evidence>
<organism evidence="2 3">
    <name type="scientific">Champsocephalus esox</name>
    <name type="common">pike icefish</name>
    <dbReference type="NCBI Taxonomy" id="159716"/>
    <lineage>
        <taxon>Eukaryota</taxon>
        <taxon>Metazoa</taxon>
        <taxon>Chordata</taxon>
        <taxon>Craniata</taxon>
        <taxon>Vertebrata</taxon>
        <taxon>Euteleostomi</taxon>
        <taxon>Actinopterygii</taxon>
        <taxon>Neopterygii</taxon>
        <taxon>Teleostei</taxon>
        <taxon>Neoteleostei</taxon>
        <taxon>Acanthomorphata</taxon>
        <taxon>Eupercaria</taxon>
        <taxon>Perciformes</taxon>
        <taxon>Notothenioidei</taxon>
        <taxon>Channichthyidae</taxon>
        <taxon>Champsocephalus</taxon>
    </lineage>
</organism>
<reference evidence="2 3" key="1">
    <citation type="journal article" date="2023" name="Mol. Biol. Evol.">
        <title>Genomics of Secondarily Temperate Adaptation in the Only Non-Antarctic Icefish.</title>
        <authorList>
            <person name="Rivera-Colon A.G."/>
            <person name="Rayamajhi N."/>
            <person name="Minhas B.F."/>
            <person name="Madrigal G."/>
            <person name="Bilyk K.T."/>
            <person name="Yoon V."/>
            <person name="Hune M."/>
            <person name="Gregory S."/>
            <person name="Cheng C.H.C."/>
            <person name="Catchen J.M."/>
        </authorList>
    </citation>
    <scope>NUCLEOTIDE SEQUENCE [LARGE SCALE GENOMIC DNA]</scope>
    <source>
        <strain evidence="2">JC2023a</strain>
    </source>
</reference>
<feature type="compositionally biased region" description="Low complexity" evidence="1">
    <location>
        <begin position="39"/>
        <end position="53"/>
    </location>
</feature>
<dbReference type="EMBL" id="JAULUE010002053">
    <property type="protein sequence ID" value="KAK5896723.1"/>
    <property type="molecule type" value="Genomic_DNA"/>
</dbReference>
<keyword evidence="3" id="KW-1185">Reference proteome</keyword>